<proteinExistence type="predicted"/>
<dbReference type="AlphaFoldDB" id="A0A917TTR9"/>
<feature type="transmembrane region" description="Helical" evidence="1">
    <location>
        <begin position="102"/>
        <end position="120"/>
    </location>
</feature>
<comment type="caution">
    <text evidence="2">The sequence shown here is derived from an EMBL/GenBank/DDBJ whole genome shotgun (WGS) entry which is preliminary data.</text>
</comment>
<dbReference type="RefSeq" id="WP_190251800.1">
    <property type="nucleotide sequence ID" value="NZ_BMPI01000021.1"/>
</dbReference>
<evidence type="ECO:0000256" key="1">
    <source>
        <dbReference type="SAM" id="Phobius"/>
    </source>
</evidence>
<keyword evidence="3" id="KW-1185">Reference proteome</keyword>
<dbReference type="Proteomes" id="UP000642070">
    <property type="component" value="Unassembled WGS sequence"/>
</dbReference>
<name>A0A917TTR9_9ACTN</name>
<keyword evidence="1" id="KW-1133">Transmembrane helix</keyword>
<feature type="transmembrane region" description="Helical" evidence="1">
    <location>
        <begin position="161"/>
        <end position="186"/>
    </location>
</feature>
<evidence type="ECO:0000313" key="2">
    <source>
        <dbReference type="EMBL" id="GGM37828.1"/>
    </source>
</evidence>
<reference evidence="2" key="2">
    <citation type="submission" date="2020-09" db="EMBL/GenBank/DDBJ databases">
        <authorList>
            <person name="Sun Q."/>
            <person name="Ohkuma M."/>
        </authorList>
    </citation>
    <scope>NUCLEOTIDE SEQUENCE</scope>
    <source>
        <strain evidence="2">JCM 19831</strain>
    </source>
</reference>
<feature type="transmembrane region" description="Helical" evidence="1">
    <location>
        <begin position="72"/>
        <end position="96"/>
    </location>
</feature>
<gene>
    <name evidence="2" type="ORF">GCM10007977_044160</name>
</gene>
<keyword evidence="1" id="KW-0472">Membrane</keyword>
<evidence type="ECO:0000313" key="3">
    <source>
        <dbReference type="Proteomes" id="UP000642070"/>
    </source>
</evidence>
<dbReference type="EMBL" id="BMPI01000021">
    <property type="protein sequence ID" value="GGM37828.1"/>
    <property type="molecule type" value="Genomic_DNA"/>
</dbReference>
<keyword evidence="1" id="KW-0812">Transmembrane</keyword>
<sequence length="212" mass="22111">MRWWALASGVVGLVADLLLVAFYAVAQPWTDTPHETWLGTANDYLVIFQFAALLPVAVGLGRLLPPARRVRVWTAIGTLACVAVVVLQVLLVTGVLPFDVQVGLVAAGSVASMLWAGAISDSPANPPPVRRLGRILLAGVPVAMLAFLAGAIVTAAAGVDWAWVAGGAVGTVLWFLFPLWAVLIGLTQPVVQQAVRSMHGPDRAGGAGRAVR</sequence>
<organism evidence="2 3">
    <name type="scientific">Dactylosporangium sucinum</name>
    <dbReference type="NCBI Taxonomy" id="1424081"/>
    <lineage>
        <taxon>Bacteria</taxon>
        <taxon>Bacillati</taxon>
        <taxon>Actinomycetota</taxon>
        <taxon>Actinomycetes</taxon>
        <taxon>Micromonosporales</taxon>
        <taxon>Micromonosporaceae</taxon>
        <taxon>Dactylosporangium</taxon>
    </lineage>
</organism>
<feature type="transmembrane region" description="Helical" evidence="1">
    <location>
        <begin position="42"/>
        <end position="60"/>
    </location>
</feature>
<protein>
    <submittedName>
        <fullName evidence="2">Uncharacterized protein</fullName>
    </submittedName>
</protein>
<accession>A0A917TTR9</accession>
<feature type="transmembrane region" description="Helical" evidence="1">
    <location>
        <begin position="132"/>
        <end position="155"/>
    </location>
</feature>
<reference evidence="2" key="1">
    <citation type="journal article" date="2014" name="Int. J. Syst. Evol. Microbiol.">
        <title>Complete genome sequence of Corynebacterium casei LMG S-19264T (=DSM 44701T), isolated from a smear-ripened cheese.</title>
        <authorList>
            <consortium name="US DOE Joint Genome Institute (JGI-PGF)"/>
            <person name="Walter F."/>
            <person name="Albersmeier A."/>
            <person name="Kalinowski J."/>
            <person name="Ruckert C."/>
        </authorList>
    </citation>
    <scope>NUCLEOTIDE SEQUENCE</scope>
    <source>
        <strain evidence="2">JCM 19831</strain>
    </source>
</reference>